<dbReference type="Proteomes" id="UP000054630">
    <property type="component" value="Unassembled WGS sequence"/>
</dbReference>
<reference evidence="2 3" key="1">
    <citation type="submission" date="2015-01" db="EMBL/GenBank/DDBJ databases">
        <title>Evolution of Trichinella species and genotypes.</title>
        <authorList>
            <person name="Korhonen P.K."/>
            <person name="Edoardo P."/>
            <person name="Giuseppe L.R."/>
            <person name="Gasser R.B."/>
        </authorList>
    </citation>
    <scope>NUCLEOTIDE SEQUENCE [LARGE SCALE GENOMIC DNA]</scope>
    <source>
        <strain evidence="2">ISS37</strain>
    </source>
</reference>
<keyword evidence="3" id="KW-1185">Reference proteome</keyword>
<gene>
    <name evidence="2" type="ORF">T07_3496</name>
</gene>
<keyword evidence="1" id="KW-1133">Transmembrane helix</keyword>
<accession>A0A0V0SJ07</accession>
<keyword evidence="1" id="KW-0812">Transmembrane</keyword>
<proteinExistence type="predicted"/>
<keyword evidence="1" id="KW-0472">Membrane</keyword>
<evidence type="ECO:0000256" key="1">
    <source>
        <dbReference type="SAM" id="Phobius"/>
    </source>
</evidence>
<dbReference type="AlphaFoldDB" id="A0A0V0SJ07"/>
<dbReference type="OrthoDB" id="10297510at2759"/>
<sequence length="92" mass="10577">MPKAKRKYHVRLRLLIDSYSVPKDEKINDQRLGMDWAKFSKTLMFLLLLSYIYSTVAVIPVDGSNTDQIDNNLFLTLLPGRRHDLAKPDVAS</sequence>
<organism evidence="2 3">
    <name type="scientific">Trichinella nelsoni</name>
    <dbReference type="NCBI Taxonomy" id="6336"/>
    <lineage>
        <taxon>Eukaryota</taxon>
        <taxon>Metazoa</taxon>
        <taxon>Ecdysozoa</taxon>
        <taxon>Nematoda</taxon>
        <taxon>Enoplea</taxon>
        <taxon>Dorylaimia</taxon>
        <taxon>Trichinellida</taxon>
        <taxon>Trichinellidae</taxon>
        <taxon>Trichinella</taxon>
    </lineage>
</organism>
<evidence type="ECO:0000313" key="2">
    <source>
        <dbReference type="EMBL" id="KRX26567.1"/>
    </source>
</evidence>
<comment type="caution">
    <text evidence="2">The sequence shown here is derived from an EMBL/GenBank/DDBJ whole genome shotgun (WGS) entry which is preliminary data.</text>
</comment>
<feature type="transmembrane region" description="Helical" evidence="1">
    <location>
        <begin position="43"/>
        <end position="61"/>
    </location>
</feature>
<evidence type="ECO:0000313" key="3">
    <source>
        <dbReference type="Proteomes" id="UP000054630"/>
    </source>
</evidence>
<name>A0A0V0SJ07_9BILA</name>
<protein>
    <submittedName>
        <fullName evidence="2">Uncharacterized protein</fullName>
    </submittedName>
</protein>
<dbReference type="EMBL" id="JYDL01000007">
    <property type="protein sequence ID" value="KRX26567.1"/>
    <property type="molecule type" value="Genomic_DNA"/>
</dbReference>